<dbReference type="GO" id="GO:0006508">
    <property type="term" value="P:proteolysis"/>
    <property type="evidence" value="ECO:0007669"/>
    <property type="project" value="InterPro"/>
</dbReference>
<organism evidence="1 2">
    <name type="scientific">Acidisarcina polymorpha</name>
    <dbReference type="NCBI Taxonomy" id="2211140"/>
    <lineage>
        <taxon>Bacteria</taxon>
        <taxon>Pseudomonadati</taxon>
        <taxon>Acidobacteriota</taxon>
        <taxon>Terriglobia</taxon>
        <taxon>Terriglobales</taxon>
        <taxon>Acidobacteriaceae</taxon>
        <taxon>Acidisarcina</taxon>
    </lineage>
</organism>
<keyword evidence="1" id="KW-0614">Plasmid</keyword>
<proteinExistence type="predicted"/>
<dbReference type="InterPro" id="IPR034122">
    <property type="entry name" value="Retropepsin-like_bacterial"/>
</dbReference>
<keyword evidence="2" id="KW-1185">Reference proteome</keyword>
<dbReference type="SUPFAM" id="SSF50630">
    <property type="entry name" value="Acid proteases"/>
    <property type="match status" value="1"/>
</dbReference>
<dbReference type="EMBL" id="CP030843">
    <property type="protein sequence ID" value="AXC16236.1"/>
    <property type="molecule type" value="Genomic_DNA"/>
</dbReference>
<dbReference type="AlphaFoldDB" id="A0A2Z5GC65"/>
<dbReference type="GO" id="GO:0004190">
    <property type="term" value="F:aspartic-type endopeptidase activity"/>
    <property type="evidence" value="ECO:0007669"/>
    <property type="project" value="InterPro"/>
</dbReference>
<name>A0A2Z5GC65_9BACT</name>
<protein>
    <recommendedName>
        <fullName evidence="3">Peptidase A2 domain-containing protein</fullName>
    </recommendedName>
</protein>
<evidence type="ECO:0000313" key="1">
    <source>
        <dbReference type="EMBL" id="AXC16236.1"/>
    </source>
</evidence>
<dbReference type="Pfam" id="PF13650">
    <property type="entry name" value="Asp_protease_2"/>
    <property type="match status" value="1"/>
</dbReference>
<evidence type="ECO:0008006" key="3">
    <source>
        <dbReference type="Google" id="ProtNLM"/>
    </source>
</evidence>
<dbReference type="InterPro" id="IPR021109">
    <property type="entry name" value="Peptidase_aspartic_dom_sf"/>
</dbReference>
<dbReference type="CDD" id="cd05483">
    <property type="entry name" value="retropepsin_like_bacteria"/>
    <property type="match status" value="1"/>
</dbReference>
<dbReference type="PROSITE" id="PS00141">
    <property type="entry name" value="ASP_PROTEASE"/>
    <property type="match status" value="1"/>
</dbReference>
<dbReference type="RefSeq" id="WP_161557696.1">
    <property type="nucleotide sequence ID" value="NZ_CP030843.1"/>
</dbReference>
<reference evidence="1 2" key="1">
    <citation type="journal article" date="2018" name="Front. Microbiol.">
        <title>Hydrolytic Capabilities as a Key to Environmental Success: Chitinolytic and Cellulolytic Acidobacteria From Acidic Sub-arctic Soils and Boreal Peatlands.</title>
        <authorList>
            <person name="Belova S.E."/>
            <person name="Ravin N.V."/>
            <person name="Pankratov T.A."/>
            <person name="Rakitin A.L."/>
            <person name="Ivanova A.A."/>
            <person name="Beletsky A.V."/>
            <person name="Mardanov A.V."/>
            <person name="Sinninghe Damste J.S."/>
            <person name="Dedysh S.N."/>
        </authorList>
    </citation>
    <scope>NUCLEOTIDE SEQUENCE [LARGE SCALE GENOMIC DNA]</scope>
    <source>
        <strain evidence="1 2">SBC82</strain>
        <plasmid evidence="2">pacpol4</plasmid>
    </source>
</reference>
<dbReference type="InterPro" id="IPR001969">
    <property type="entry name" value="Aspartic_peptidase_AS"/>
</dbReference>
<gene>
    <name evidence="1" type="ORF">ACPOL_7036</name>
</gene>
<dbReference type="Gene3D" id="2.40.70.10">
    <property type="entry name" value="Acid Proteases"/>
    <property type="match status" value="1"/>
</dbReference>
<dbReference type="KEGG" id="abas:ACPOL_7036"/>
<accession>A0A2Z5GC65</accession>
<sequence>MKSHLLRISIWVFLAPMVQITSRAEAHCPADTPGLHPRLVAGALLVVPVKINGKGPFDFMVDTGSQLNVINPALATMFQVKSQGTVGLVTTSMVLHAPVVILDSLQTGLLTVDKPLAAVQDLGPIQAADPRIRGVLGENFLAHFDFLIDYPHRLLCLDDAKLMRRKLRGDPIPLLASKDSETDLPLTHRLVVTVNLSATGRRPVLLQVDSGSDGQILFAGNKELEEPLLKLAKLQGLEVGEARRAFVVLPSQDMRLGSRVLRKIRFVMPANGAQSPPEEGADGILSTILFRRVYVSHSDHFIIFDPK</sequence>
<dbReference type="Proteomes" id="UP000253606">
    <property type="component" value="Plasmid pACPOL4"/>
</dbReference>
<evidence type="ECO:0000313" key="2">
    <source>
        <dbReference type="Proteomes" id="UP000253606"/>
    </source>
</evidence>
<geneLocation type="plasmid" evidence="2">
    <name>pacpol4</name>
</geneLocation>